<dbReference type="GO" id="GO:0000287">
    <property type="term" value="F:magnesium ion binding"/>
    <property type="evidence" value="ECO:0007669"/>
    <property type="project" value="TreeGrafter"/>
</dbReference>
<sequence length="186" mass="20312">MLPKAESAEAIYKLKKELSANQWIFPIIETAKGMVSASELVTSSKKVSRLAFGAIDYCLDLGISKTVSQDELLYPRSTLVVASKAAGIDPPIDTVFTDFKDENGLKAETDCAKQLGLLAKLCIHPNQVKIVNRILTPSPEELSWAKKVINAFEEAEEKGIAAISLNGKMIDYPVYKQAVGIVLRTL</sequence>
<dbReference type="InterPro" id="IPR040442">
    <property type="entry name" value="Pyrv_kinase-like_dom_sf"/>
</dbReference>
<evidence type="ECO:0000259" key="4">
    <source>
        <dbReference type="Pfam" id="PF03328"/>
    </source>
</evidence>
<evidence type="ECO:0000256" key="2">
    <source>
        <dbReference type="ARBA" id="ARBA00022723"/>
    </source>
</evidence>
<dbReference type="Gene3D" id="3.20.20.60">
    <property type="entry name" value="Phosphoenolpyruvate-binding domains"/>
    <property type="match status" value="1"/>
</dbReference>
<accession>A0A562QEZ4</accession>
<dbReference type="InterPro" id="IPR015813">
    <property type="entry name" value="Pyrv/PenolPyrv_kinase-like_dom"/>
</dbReference>
<proteinExistence type="predicted"/>
<feature type="domain" description="HpcH/HpaI aldolase/citrate lyase" evidence="4">
    <location>
        <begin position="20"/>
        <end position="125"/>
    </location>
</feature>
<name>A0A562QEZ4_9BACI</name>
<protein>
    <submittedName>
        <fullName evidence="5">Citrate lyase subunit beta/citryl-CoA lyase</fullName>
    </submittedName>
</protein>
<keyword evidence="5" id="KW-0456">Lyase</keyword>
<evidence type="ECO:0000313" key="6">
    <source>
        <dbReference type="Proteomes" id="UP000315711"/>
    </source>
</evidence>
<gene>
    <name evidence="5" type="ORF">IQ10_02965</name>
</gene>
<comment type="caution">
    <text evidence="5">The sequence shown here is derived from an EMBL/GenBank/DDBJ whole genome shotgun (WGS) entry which is preliminary data.</text>
</comment>
<dbReference type="PANTHER" id="PTHR32308:SF0">
    <property type="entry name" value="HPCH_HPAI ALDOLASE_CITRATE LYASE DOMAIN-CONTAINING PROTEIN"/>
    <property type="match status" value="1"/>
</dbReference>
<dbReference type="InterPro" id="IPR005000">
    <property type="entry name" value="Aldolase/citrate-lyase_domain"/>
</dbReference>
<keyword evidence="2" id="KW-0479">Metal-binding</keyword>
<reference evidence="5 6" key="1">
    <citation type="journal article" date="2015" name="Stand. Genomic Sci.">
        <title>Genomic Encyclopedia of Bacterial and Archaeal Type Strains, Phase III: the genomes of soil and plant-associated and newly described type strains.</title>
        <authorList>
            <person name="Whitman W.B."/>
            <person name="Woyke T."/>
            <person name="Klenk H.P."/>
            <person name="Zhou Y."/>
            <person name="Lilburn T.G."/>
            <person name="Beck B.J."/>
            <person name="De Vos P."/>
            <person name="Vandamme P."/>
            <person name="Eisen J.A."/>
            <person name="Garrity G."/>
            <person name="Hugenholtz P."/>
            <person name="Kyrpides N.C."/>
        </authorList>
    </citation>
    <scope>NUCLEOTIDE SEQUENCE [LARGE SCALE GENOMIC DNA]</scope>
    <source>
        <strain evidence="5 6">CGMCC 1.10116</strain>
    </source>
</reference>
<dbReference type="GO" id="GO:0016829">
    <property type="term" value="F:lyase activity"/>
    <property type="evidence" value="ECO:0007669"/>
    <property type="project" value="UniProtKB-KW"/>
</dbReference>
<dbReference type="PANTHER" id="PTHR32308">
    <property type="entry name" value="LYASE BETA SUBUNIT, PUTATIVE (AFU_ORTHOLOGUE AFUA_4G13030)-RELATED"/>
    <property type="match status" value="1"/>
</dbReference>
<dbReference type="Pfam" id="PF03328">
    <property type="entry name" value="HpcH_HpaI"/>
    <property type="match status" value="1"/>
</dbReference>
<evidence type="ECO:0000313" key="5">
    <source>
        <dbReference type="EMBL" id="TWI54740.1"/>
    </source>
</evidence>
<dbReference type="Proteomes" id="UP000315711">
    <property type="component" value="Unassembled WGS sequence"/>
</dbReference>
<keyword evidence="3" id="KW-0460">Magnesium</keyword>
<dbReference type="GO" id="GO:0006107">
    <property type="term" value="P:oxaloacetate metabolic process"/>
    <property type="evidence" value="ECO:0007669"/>
    <property type="project" value="TreeGrafter"/>
</dbReference>
<evidence type="ECO:0000256" key="3">
    <source>
        <dbReference type="ARBA" id="ARBA00022842"/>
    </source>
</evidence>
<keyword evidence="6" id="KW-1185">Reference proteome</keyword>
<organism evidence="5 6">
    <name type="scientific">Halalkalibacter nanhaiisediminis</name>
    <dbReference type="NCBI Taxonomy" id="688079"/>
    <lineage>
        <taxon>Bacteria</taxon>
        <taxon>Bacillati</taxon>
        <taxon>Bacillota</taxon>
        <taxon>Bacilli</taxon>
        <taxon>Bacillales</taxon>
        <taxon>Bacillaceae</taxon>
        <taxon>Halalkalibacter</taxon>
    </lineage>
</organism>
<dbReference type="EMBL" id="VLKZ01000008">
    <property type="protein sequence ID" value="TWI54740.1"/>
    <property type="molecule type" value="Genomic_DNA"/>
</dbReference>
<evidence type="ECO:0000256" key="1">
    <source>
        <dbReference type="ARBA" id="ARBA00001946"/>
    </source>
</evidence>
<dbReference type="SUPFAM" id="SSF51621">
    <property type="entry name" value="Phosphoenolpyruvate/pyruvate domain"/>
    <property type="match status" value="1"/>
</dbReference>
<dbReference type="AlphaFoldDB" id="A0A562QEZ4"/>
<comment type="cofactor">
    <cofactor evidence="1">
        <name>Mg(2+)</name>
        <dbReference type="ChEBI" id="CHEBI:18420"/>
    </cofactor>
</comment>